<sequence>MLHDLKTKYHDAGLFDKICILWYLVNMVEAPFEAIKGNVGAFCGNALFALGLAYYLKKRYQTA</sequence>
<feature type="transmembrane region" description="Helical" evidence="1">
    <location>
        <begin position="39"/>
        <end position="56"/>
    </location>
</feature>
<keyword evidence="1" id="KW-1133">Transmembrane helix</keyword>
<dbReference type="RefSeq" id="WP_389360834.1">
    <property type="nucleotide sequence ID" value="NZ_JBIACK010000004.1"/>
</dbReference>
<keyword evidence="1" id="KW-0472">Membrane</keyword>
<proteinExistence type="predicted"/>
<protein>
    <submittedName>
        <fullName evidence="2">Uncharacterized protein</fullName>
    </submittedName>
</protein>
<keyword evidence="3" id="KW-1185">Reference proteome</keyword>
<gene>
    <name evidence="2" type="ORF">ACFYKX_10650</name>
</gene>
<evidence type="ECO:0000313" key="3">
    <source>
        <dbReference type="Proteomes" id="UP001601059"/>
    </source>
</evidence>
<accession>A0ABW6KA11</accession>
<evidence type="ECO:0000313" key="2">
    <source>
        <dbReference type="EMBL" id="MFE8701054.1"/>
    </source>
</evidence>
<reference evidence="2 3" key="1">
    <citation type="submission" date="2024-08" db="EMBL/GenBank/DDBJ databases">
        <title>Two novel Cytobacillus novel species.</title>
        <authorList>
            <person name="Liu G."/>
        </authorList>
    </citation>
    <scope>NUCLEOTIDE SEQUENCE [LARGE SCALE GENOMIC DNA]</scope>
    <source>
        <strain evidence="2 3">FJAT-54145</strain>
    </source>
</reference>
<name>A0ABW6KA11_9BACI</name>
<dbReference type="EMBL" id="JBIACK010000004">
    <property type="protein sequence ID" value="MFE8701054.1"/>
    <property type="molecule type" value="Genomic_DNA"/>
</dbReference>
<comment type="caution">
    <text evidence="2">The sequence shown here is derived from an EMBL/GenBank/DDBJ whole genome shotgun (WGS) entry which is preliminary data.</text>
</comment>
<keyword evidence="1" id="KW-0812">Transmembrane</keyword>
<dbReference type="Proteomes" id="UP001601059">
    <property type="component" value="Unassembled WGS sequence"/>
</dbReference>
<organism evidence="2 3">
    <name type="scientific">Cytobacillus spartinae</name>
    <dbReference type="NCBI Taxonomy" id="3299023"/>
    <lineage>
        <taxon>Bacteria</taxon>
        <taxon>Bacillati</taxon>
        <taxon>Bacillota</taxon>
        <taxon>Bacilli</taxon>
        <taxon>Bacillales</taxon>
        <taxon>Bacillaceae</taxon>
        <taxon>Cytobacillus</taxon>
    </lineage>
</organism>
<evidence type="ECO:0000256" key="1">
    <source>
        <dbReference type="SAM" id="Phobius"/>
    </source>
</evidence>